<protein>
    <submittedName>
        <fullName evidence="1">Uncharacterized protein</fullName>
    </submittedName>
</protein>
<proteinExistence type="predicted"/>
<name>A0AAE0ZT97_9GAST</name>
<accession>A0AAE0ZT97</accession>
<dbReference type="Proteomes" id="UP001283361">
    <property type="component" value="Unassembled WGS sequence"/>
</dbReference>
<evidence type="ECO:0000313" key="2">
    <source>
        <dbReference type="Proteomes" id="UP001283361"/>
    </source>
</evidence>
<evidence type="ECO:0000313" key="1">
    <source>
        <dbReference type="EMBL" id="KAK3774506.1"/>
    </source>
</evidence>
<reference evidence="1" key="1">
    <citation type="journal article" date="2023" name="G3 (Bethesda)">
        <title>A reference genome for the long-term kleptoplast-retaining sea slug Elysia crispata morphotype clarki.</title>
        <authorList>
            <person name="Eastman K.E."/>
            <person name="Pendleton A.L."/>
            <person name="Shaikh M.A."/>
            <person name="Suttiyut T."/>
            <person name="Ogas R."/>
            <person name="Tomko P."/>
            <person name="Gavelis G."/>
            <person name="Widhalm J.R."/>
            <person name="Wisecaver J.H."/>
        </authorList>
    </citation>
    <scope>NUCLEOTIDE SEQUENCE</scope>
    <source>
        <strain evidence="1">ECLA1</strain>
    </source>
</reference>
<organism evidence="1 2">
    <name type="scientific">Elysia crispata</name>
    <name type="common">lettuce slug</name>
    <dbReference type="NCBI Taxonomy" id="231223"/>
    <lineage>
        <taxon>Eukaryota</taxon>
        <taxon>Metazoa</taxon>
        <taxon>Spiralia</taxon>
        <taxon>Lophotrochozoa</taxon>
        <taxon>Mollusca</taxon>
        <taxon>Gastropoda</taxon>
        <taxon>Heterobranchia</taxon>
        <taxon>Euthyneura</taxon>
        <taxon>Panpulmonata</taxon>
        <taxon>Sacoglossa</taxon>
        <taxon>Placobranchoidea</taxon>
        <taxon>Plakobranchidae</taxon>
        <taxon>Elysia</taxon>
    </lineage>
</organism>
<gene>
    <name evidence="1" type="ORF">RRG08_049442</name>
</gene>
<comment type="caution">
    <text evidence="1">The sequence shown here is derived from an EMBL/GenBank/DDBJ whole genome shotgun (WGS) entry which is preliminary data.</text>
</comment>
<dbReference type="EMBL" id="JAWDGP010003406">
    <property type="protein sequence ID" value="KAK3774506.1"/>
    <property type="molecule type" value="Genomic_DNA"/>
</dbReference>
<sequence>MLAADEVSIFEKERGLDLCAGDCGAMPFVNQQFIHAARLWPISHRAQRVEAGAGTGQKTYTNVRGASSGQDRTIIITVIENKTRLPTPLLSRGERILPDIYMDSPGVVNSEAAISVMEMIASVIFSALSYMTELVEQDLPLKTFSTSATSIFKPSIPLGRTSSPADRVEANTVAARLCD</sequence>
<keyword evidence="2" id="KW-1185">Reference proteome</keyword>
<dbReference type="AlphaFoldDB" id="A0AAE0ZT97"/>